<dbReference type="PANTHER" id="PTHR15904">
    <property type="entry name" value="FAM13"/>
    <property type="match status" value="1"/>
</dbReference>
<dbReference type="SMART" id="SM00324">
    <property type="entry name" value="RhoGAP"/>
    <property type="match status" value="1"/>
</dbReference>
<evidence type="ECO:0000259" key="1">
    <source>
        <dbReference type="PROSITE" id="PS50238"/>
    </source>
</evidence>
<dbReference type="SUPFAM" id="SSF48350">
    <property type="entry name" value="GTPase activation domain, GAP"/>
    <property type="match status" value="1"/>
</dbReference>
<dbReference type="STRING" id="8005.ENSEEEP00000026804"/>
<dbReference type="PANTHER" id="PTHR15904:SF18">
    <property type="entry name" value="PROTEIN FAM13A"/>
    <property type="match status" value="1"/>
</dbReference>
<keyword evidence="3" id="KW-1185">Reference proteome</keyword>
<reference evidence="3" key="2">
    <citation type="journal article" date="2017" name="Sci. Adv.">
        <title>A tail of two voltages: Proteomic comparison of the three electric organs of the electric eel.</title>
        <authorList>
            <person name="Traeger L.L."/>
            <person name="Sabat G."/>
            <person name="Barrett-Wilt G.A."/>
            <person name="Wells G.B."/>
            <person name="Sussman M.R."/>
        </authorList>
    </citation>
    <scope>NUCLEOTIDE SEQUENCE [LARGE SCALE GENOMIC DNA]</scope>
</reference>
<protein>
    <recommendedName>
        <fullName evidence="1">Rho-GAP domain-containing protein</fullName>
    </recommendedName>
</protein>
<dbReference type="OMA" id="CAGACHN"/>
<reference evidence="2" key="3">
    <citation type="submission" date="2020-05" db="EMBL/GenBank/DDBJ databases">
        <title>Electrophorus electricus (electric eel) genome, fEleEle1, primary haplotype.</title>
        <authorList>
            <person name="Myers G."/>
            <person name="Meyer A."/>
            <person name="Fedrigo O."/>
            <person name="Formenti G."/>
            <person name="Rhie A."/>
            <person name="Tracey A."/>
            <person name="Sims Y."/>
            <person name="Jarvis E.D."/>
        </authorList>
    </citation>
    <scope>NUCLEOTIDE SEQUENCE [LARGE SCALE GENOMIC DNA]</scope>
</reference>
<sequence>FCLGARALCSAVQIREDMKKMVHPPMAQPWHGPAPARPSGSPGVFGVALLDVRELGLVKDGVPMVMRTMVEYLRQHGLEQEGLFRVSGSVRAVDGLRRRLDSREQWVELGQEVEVCTVASLLKQYLRELPEGLVHPSVQNALIQLQQDGNNLLDVRSLLQRLPDVHYSVLRYLCHFLTQVEQQQNMLWHCFDGMHEQSVCNKITATLIQNYSAIFGPDEGAERAETEALNVILVKVGAATSVSSLMQPIRCFYFLQKYLFIRYVYKLNPNLFSEFLYHA</sequence>
<proteinExistence type="predicted"/>
<accession>A0A4W4FS59</accession>
<dbReference type="Ensembl" id="ENSEEET00000027109.2">
    <property type="protein sequence ID" value="ENSEEEP00000026804.2"/>
    <property type="gene ID" value="ENSEEEG00000012935.2"/>
</dbReference>
<dbReference type="InterPro" id="IPR039102">
    <property type="entry name" value="FAM13"/>
</dbReference>
<dbReference type="AlphaFoldDB" id="A0A4W4FS59"/>
<dbReference type="GO" id="GO:0007165">
    <property type="term" value="P:signal transduction"/>
    <property type="evidence" value="ECO:0007669"/>
    <property type="project" value="InterPro"/>
</dbReference>
<dbReference type="Gene3D" id="1.10.555.10">
    <property type="entry name" value="Rho GTPase activation protein"/>
    <property type="match status" value="1"/>
</dbReference>
<gene>
    <name evidence="2" type="primary">EXOSC2</name>
</gene>
<evidence type="ECO:0000313" key="2">
    <source>
        <dbReference type="Ensembl" id="ENSEEEP00000026804.2"/>
    </source>
</evidence>
<feature type="domain" description="Rho-GAP" evidence="1">
    <location>
        <begin position="47"/>
        <end position="253"/>
    </location>
</feature>
<reference evidence="3" key="1">
    <citation type="journal article" date="2014" name="Science">
        <title>Nonhuman genetics. Genomic basis for the convergent evolution of electric organs.</title>
        <authorList>
            <person name="Gallant J.R."/>
            <person name="Traeger L.L."/>
            <person name="Volkening J.D."/>
            <person name="Moffett H."/>
            <person name="Chen P.H."/>
            <person name="Novina C.D."/>
            <person name="Phillips G.N.Jr."/>
            <person name="Anand R."/>
            <person name="Wells G.B."/>
            <person name="Pinch M."/>
            <person name="Guth R."/>
            <person name="Unguez G.A."/>
            <person name="Albert J.S."/>
            <person name="Zakon H.H."/>
            <person name="Samanta M.P."/>
            <person name="Sussman M.R."/>
        </authorList>
    </citation>
    <scope>NUCLEOTIDE SEQUENCE [LARGE SCALE GENOMIC DNA]</scope>
</reference>
<dbReference type="Pfam" id="PF00620">
    <property type="entry name" value="RhoGAP"/>
    <property type="match status" value="1"/>
</dbReference>
<evidence type="ECO:0000313" key="3">
    <source>
        <dbReference type="Proteomes" id="UP000314983"/>
    </source>
</evidence>
<name>A0A4W4FS59_ELEEL</name>
<organism evidence="2 3">
    <name type="scientific">Electrophorus electricus</name>
    <name type="common">Electric eel</name>
    <name type="synonym">Gymnotus electricus</name>
    <dbReference type="NCBI Taxonomy" id="8005"/>
    <lineage>
        <taxon>Eukaryota</taxon>
        <taxon>Metazoa</taxon>
        <taxon>Chordata</taxon>
        <taxon>Craniata</taxon>
        <taxon>Vertebrata</taxon>
        <taxon>Euteleostomi</taxon>
        <taxon>Actinopterygii</taxon>
        <taxon>Neopterygii</taxon>
        <taxon>Teleostei</taxon>
        <taxon>Ostariophysi</taxon>
        <taxon>Gymnotiformes</taxon>
        <taxon>Gymnotoidei</taxon>
        <taxon>Gymnotidae</taxon>
        <taxon>Electrophorus</taxon>
    </lineage>
</organism>
<dbReference type="Proteomes" id="UP000314983">
    <property type="component" value="Chromosome 11"/>
</dbReference>
<reference evidence="2" key="4">
    <citation type="submission" date="2025-08" db="UniProtKB">
        <authorList>
            <consortium name="Ensembl"/>
        </authorList>
    </citation>
    <scope>IDENTIFICATION</scope>
</reference>
<dbReference type="InterPro" id="IPR000198">
    <property type="entry name" value="RhoGAP_dom"/>
</dbReference>
<dbReference type="PROSITE" id="PS50238">
    <property type="entry name" value="RHOGAP"/>
    <property type="match status" value="1"/>
</dbReference>
<dbReference type="InterPro" id="IPR008936">
    <property type="entry name" value="Rho_GTPase_activation_prot"/>
</dbReference>
<dbReference type="GeneTree" id="ENSGT00950000183033"/>
<reference evidence="2" key="5">
    <citation type="submission" date="2025-09" db="UniProtKB">
        <authorList>
            <consortium name="Ensembl"/>
        </authorList>
    </citation>
    <scope>IDENTIFICATION</scope>
</reference>